<dbReference type="PANTHER" id="PTHR22916">
    <property type="entry name" value="GLYCOSYLTRANSFERASE"/>
    <property type="match status" value="1"/>
</dbReference>
<evidence type="ECO:0000313" key="2">
    <source>
        <dbReference type="EMBL" id="KKO20371.1"/>
    </source>
</evidence>
<reference evidence="2 3" key="1">
    <citation type="journal article" date="2013" name="BMC Microbiol.">
        <title>Identification of the type II cytochrome c maturation pathway in anammox bacteria by comparative genomics.</title>
        <authorList>
            <person name="Ferousi C."/>
            <person name="Speth D.R."/>
            <person name="Reimann J."/>
            <person name="Op den Camp H.J."/>
            <person name="Allen J.W."/>
            <person name="Keltjens J.T."/>
            <person name="Jetten M.S."/>
        </authorList>
    </citation>
    <scope>NUCLEOTIDE SEQUENCE [LARGE SCALE GENOMIC DNA]</scope>
    <source>
        <strain evidence="2">RU1</strain>
    </source>
</reference>
<proteinExistence type="predicted"/>
<keyword evidence="2" id="KW-0808">Transferase</keyword>
<dbReference type="InterPro" id="IPR001173">
    <property type="entry name" value="Glyco_trans_2-like"/>
</dbReference>
<dbReference type="GO" id="GO:0016758">
    <property type="term" value="F:hexosyltransferase activity"/>
    <property type="evidence" value="ECO:0007669"/>
    <property type="project" value="UniProtKB-ARBA"/>
</dbReference>
<dbReference type="EC" id="2.4.1.-" evidence="2"/>
<organism evidence="2 3">
    <name type="scientific">Candidatus Brocadia fulgida</name>
    <dbReference type="NCBI Taxonomy" id="380242"/>
    <lineage>
        <taxon>Bacteria</taxon>
        <taxon>Pseudomonadati</taxon>
        <taxon>Planctomycetota</taxon>
        <taxon>Candidatus Brocadiia</taxon>
        <taxon>Candidatus Brocadiales</taxon>
        <taxon>Candidatus Brocadiaceae</taxon>
        <taxon>Candidatus Brocadia</taxon>
    </lineage>
</organism>
<keyword evidence="3" id="KW-1185">Reference proteome</keyword>
<dbReference type="InterPro" id="IPR029044">
    <property type="entry name" value="Nucleotide-diphossugar_trans"/>
</dbReference>
<dbReference type="Proteomes" id="UP000034954">
    <property type="component" value="Unassembled WGS sequence"/>
</dbReference>
<dbReference type="SUPFAM" id="SSF53448">
    <property type="entry name" value="Nucleotide-diphospho-sugar transferases"/>
    <property type="match status" value="1"/>
</dbReference>
<dbReference type="CDD" id="cd00761">
    <property type="entry name" value="Glyco_tranf_GTA_type"/>
    <property type="match status" value="1"/>
</dbReference>
<protein>
    <submittedName>
        <fullName evidence="2">Family 2 glycosyltransferase SpsQ</fullName>
        <ecNumber evidence="2">2.4.1.-</ecNumber>
    </submittedName>
</protein>
<dbReference type="PANTHER" id="PTHR22916:SF64">
    <property type="entry name" value="TRANSFERASE, PUTATIVE-RELATED"/>
    <property type="match status" value="1"/>
</dbReference>
<dbReference type="EMBL" id="LAQJ01000109">
    <property type="protein sequence ID" value="KKO20371.1"/>
    <property type="molecule type" value="Genomic_DNA"/>
</dbReference>
<evidence type="ECO:0000259" key="1">
    <source>
        <dbReference type="Pfam" id="PF00535"/>
    </source>
</evidence>
<comment type="caution">
    <text evidence="2">The sequence shown here is derived from an EMBL/GenBank/DDBJ whole genome shotgun (WGS) entry which is preliminary data.</text>
</comment>
<evidence type="ECO:0000313" key="3">
    <source>
        <dbReference type="Proteomes" id="UP000034954"/>
    </source>
</evidence>
<gene>
    <name evidence="2" type="primary">spsQ</name>
    <name evidence="2" type="ORF">BROFUL_00892</name>
</gene>
<feature type="domain" description="Glycosyltransferase 2-like" evidence="1">
    <location>
        <begin position="7"/>
        <end position="171"/>
    </location>
</feature>
<keyword evidence="2" id="KW-0328">Glycosyltransferase</keyword>
<name>A0A0M2UZI1_9BACT</name>
<accession>A0A0M2UZI1</accession>
<sequence length="205" mass="23484">MDKLKISVIIPTYNRTESLANTIRSLKQQVFIGYEIIVVDNSCTDETKILVEKEERDIDKNRCFIMYLPEPSIGLHNARHTGAKASKGEILLYVDDDIIADENLLNEILKPYADPVVGCVGGKILPKWEVNPPEWIKLFSLSWLSILDLGEEIKETEVLYGCNFSIRRQILFDIGGFNPDGFPDRKYWYFRGDGEMGLLRKLHTS</sequence>
<dbReference type="AlphaFoldDB" id="A0A0M2UZI1"/>
<dbReference type="Pfam" id="PF00535">
    <property type="entry name" value="Glycos_transf_2"/>
    <property type="match status" value="1"/>
</dbReference>
<dbReference type="Gene3D" id="3.90.550.10">
    <property type="entry name" value="Spore Coat Polysaccharide Biosynthesis Protein SpsA, Chain A"/>
    <property type="match status" value="1"/>
</dbReference>